<organism evidence="2 3">
    <name type="scientific">Halobacterium jilantaiense</name>
    <dbReference type="NCBI Taxonomy" id="355548"/>
    <lineage>
        <taxon>Archaea</taxon>
        <taxon>Methanobacteriati</taxon>
        <taxon>Methanobacteriota</taxon>
        <taxon>Stenosarchaea group</taxon>
        <taxon>Halobacteria</taxon>
        <taxon>Halobacteriales</taxon>
        <taxon>Halobacteriaceae</taxon>
        <taxon>Halobacterium</taxon>
    </lineage>
</organism>
<keyword evidence="3" id="KW-1185">Reference proteome</keyword>
<dbReference type="EMBL" id="FOJA01000001">
    <property type="protein sequence ID" value="SEW14486.1"/>
    <property type="molecule type" value="Genomic_DNA"/>
</dbReference>
<sequence length="93" mass="9617">MTLKETADLLRDQEYPTSASALAAACGDVELEEAGGEDLRTVIARTGDDQFSSATEATFAVYGALPADAVGRVGYSDRDPDPMGTGGAEPVSF</sequence>
<accession>A0A1I0PJ30</accession>
<evidence type="ECO:0008006" key="4">
    <source>
        <dbReference type="Google" id="ProtNLM"/>
    </source>
</evidence>
<feature type="region of interest" description="Disordered" evidence="1">
    <location>
        <begin position="73"/>
        <end position="93"/>
    </location>
</feature>
<dbReference type="Pfam" id="PF19102">
    <property type="entry name" value="DUF5789"/>
    <property type="match status" value="1"/>
</dbReference>
<dbReference type="AlphaFoldDB" id="A0A1I0PJ30"/>
<dbReference type="PROSITE" id="PS51257">
    <property type="entry name" value="PROKAR_LIPOPROTEIN"/>
    <property type="match status" value="1"/>
</dbReference>
<proteinExistence type="predicted"/>
<gene>
    <name evidence="2" type="ORF">SAMN04487945_1737</name>
</gene>
<name>A0A1I0PJ30_9EURY</name>
<evidence type="ECO:0000313" key="2">
    <source>
        <dbReference type="EMBL" id="SEW14486.1"/>
    </source>
</evidence>
<dbReference type="RefSeq" id="WP_245708156.1">
    <property type="nucleotide sequence ID" value="NZ_FOJA01000001.1"/>
</dbReference>
<dbReference type="InterPro" id="IPR043899">
    <property type="entry name" value="DUF5789"/>
</dbReference>
<dbReference type="STRING" id="355548.SAMN04487945_1737"/>
<dbReference type="Proteomes" id="UP000198518">
    <property type="component" value="Unassembled WGS sequence"/>
</dbReference>
<protein>
    <recommendedName>
        <fullName evidence="4">DUF2795 domain-containing protein</fullName>
    </recommendedName>
</protein>
<reference evidence="2 3" key="1">
    <citation type="submission" date="2016-10" db="EMBL/GenBank/DDBJ databases">
        <authorList>
            <person name="de Groot N.N."/>
        </authorList>
    </citation>
    <scope>NUCLEOTIDE SEQUENCE [LARGE SCALE GENOMIC DNA]</scope>
    <source>
        <strain evidence="2 3">CGMCC 1.5337</strain>
    </source>
</reference>
<evidence type="ECO:0000313" key="3">
    <source>
        <dbReference type="Proteomes" id="UP000198518"/>
    </source>
</evidence>
<evidence type="ECO:0000256" key="1">
    <source>
        <dbReference type="SAM" id="MobiDB-lite"/>
    </source>
</evidence>